<reference evidence="2" key="1">
    <citation type="journal article" date="2022" name="Mol. Ecol. Resour.">
        <title>The genomes of chicory, endive, great burdock and yacon provide insights into Asteraceae palaeo-polyploidization history and plant inulin production.</title>
        <authorList>
            <person name="Fan W."/>
            <person name="Wang S."/>
            <person name="Wang H."/>
            <person name="Wang A."/>
            <person name="Jiang F."/>
            <person name="Liu H."/>
            <person name="Zhao H."/>
            <person name="Xu D."/>
            <person name="Zhang Y."/>
        </authorList>
    </citation>
    <scope>NUCLEOTIDE SEQUENCE [LARGE SCALE GENOMIC DNA]</scope>
    <source>
        <strain evidence="2">cv. Punajuju</strain>
    </source>
</reference>
<sequence>MAAFSSATETPSFPYRTSTKLMPSFSQSSNHNISPSFSVFKPLQIYAIWRYQVEAVSLGLMEGVESKDWLKGLMEGLESKDWLKVYDSLNDVRRMTLYH</sequence>
<reference evidence="1 2" key="2">
    <citation type="journal article" date="2022" name="Mol. Ecol. Resour.">
        <title>The genomes of chicory, endive, great burdock and yacon provide insights into Asteraceae paleo-polyploidization history and plant inulin production.</title>
        <authorList>
            <person name="Fan W."/>
            <person name="Wang S."/>
            <person name="Wang H."/>
            <person name="Wang A."/>
            <person name="Jiang F."/>
            <person name="Liu H."/>
            <person name="Zhao H."/>
            <person name="Xu D."/>
            <person name="Zhang Y."/>
        </authorList>
    </citation>
    <scope>NUCLEOTIDE SEQUENCE [LARGE SCALE GENOMIC DNA]</scope>
    <source>
        <strain evidence="2">cv. Punajuju</strain>
        <tissue evidence="1">Leaves</tissue>
    </source>
</reference>
<gene>
    <name evidence="1" type="ORF">L2E82_03605</name>
</gene>
<dbReference type="EMBL" id="CM042009">
    <property type="protein sequence ID" value="KAI3790512.1"/>
    <property type="molecule type" value="Genomic_DNA"/>
</dbReference>
<comment type="caution">
    <text evidence="1">The sequence shown here is derived from an EMBL/GenBank/DDBJ whole genome shotgun (WGS) entry which is preliminary data.</text>
</comment>
<protein>
    <submittedName>
        <fullName evidence="1">Uncharacterized protein</fullName>
    </submittedName>
</protein>
<dbReference type="Proteomes" id="UP001055811">
    <property type="component" value="Linkage Group LG01"/>
</dbReference>
<keyword evidence="2" id="KW-1185">Reference proteome</keyword>
<proteinExistence type="predicted"/>
<organism evidence="1 2">
    <name type="scientific">Cichorium intybus</name>
    <name type="common">Chicory</name>
    <dbReference type="NCBI Taxonomy" id="13427"/>
    <lineage>
        <taxon>Eukaryota</taxon>
        <taxon>Viridiplantae</taxon>
        <taxon>Streptophyta</taxon>
        <taxon>Embryophyta</taxon>
        <taxon>Tracheophyta</taxon>
        <taxon>Spermatophyta</taxon>
        <taxon>Magnoliopsida</taxon>
        <taxon>eudicotyledons</taxon>
        <taxon>Gunneridae</taxon>
        <taxon>Pentapetalae</taxon>
        <taxon>asterids</taxon>
        <taxon>campanulids</taxon>
        <taxon>Asterales</taxon>
        <taxon>Asteraceae</taxon>
        <taxon>Cichorioideae</taxon>
        <taxon>Cichorieae</taxon>
        <taxon>Cichoriinae</taxon>
        <taxon>Cichorium</taxon>
    </lineage>
</organism>
<accession>A0ACB9H6B8</accession>
<name>A0ACB9H6B8_CICIN</name>
<evidence type="ECO:0000313" key="1">
    <source>
        <dbReference type="EMBL" id="KAI3790512.1"/>
    </source>
</evidence>
<evidence type="ECO:0000313" key="2">
    <source>
        <dbReference type="Proteomes" id="UP001055811"/>
    </source>
</evidence>